<gene>
    <name evidence="1" type="ORF">Patl1_18731</name>
</gene>
<evidence type="ECO:0000313" key="2">
    <source>
        <dbReference type="Proteomes" id="UP001164250"/>
    </source>
</evidence>
<comment type="caution">
    <text evidence="1">The sequence shown here is derived from an EMBL/GenBank/DDBJ whole genome shotgun (WGS) entry which is preliminary data.</text>
</comment>
<reference evidence="2" key="1">
    <citation type="journal article" date="2023" name="G3 (Bethesda)">
        <title>Genome assembly and association tests identify interacting loci associated with vigor, precocity, and sex in interspecific pistachio rootstocks.</title>
        <authorList>
            <person name="Palmer W."/>
            <person name="Jacygrad E."/>
            <person name="Sagayaradj S."/>
            <person name="Cavanaugh K."/>
            <person name="Han R."/>
            <person name="Bertier L."/>
            <person name="Beede B."/>
            <person name="Kafkas S."/>
            <person name="Golino D."/>
            <person name="Preece J."/>
            <person name="Michelmore R."/>
        </authorList>
    </citation>
    <scope>NUCLEOTIDE SEQUENCE [LARGE SCALE GENOMIC DNA]</scope>
</reference>
<proteinExistence type="predicted"/>
<organism evidence="1 2">
    <name type="scientific">Pistacia atlantica</name>
    <dbReference type="NCBI Taxonomy" id="434234"/>
    <lineage>
        <taxon>Eukaryota</taxon>
        <taxon>Viridiplantae</taxon>
        <taxon>Streptophyta</taxon>
        <taxon>Embryophyta</taxon>
        <taxon>Tracheophyta</taxon>
        <taxon>Spermatophyta</taxon>
        <taxon>Magnoliopsida</taxon>
        <taxon>eudicotyledons</taxon>
        <taxon>Gunneridae</taxon>
        <taxon>Pentapetalae</taxon>
        <taxon>rosids</taxon>
        <taxon>malvids</taxon>
        <taxon>Sapindales</taxon>
        <taxon>Anacardiaceae</taxon>
        <taxon>Pistacia</taxon>
    </lineage>
</organism>
<accession>A0ACC1C0B6</accession>
<evidence type="ECO:0000313" key="1">
    <source>
        <dbReference type="EMBL" id="KAJ0105405.1"/>
    </source>
</evidence>
<dbReference type="EMBL" id="CM047898">
    <property type="protein sequence ID" value="KAJ0105405.1"/>
    <property type="molecule type" value="Genomic_DNA"/>
</dbReference>
<dbReference type="Proteomes" id="UP001164250">
    <property type="component" value="Chromosome 2"/>
</dbReference>
<name>A0ACC1C0B6_9ROSI</name>
<protein>
    <submittedName>
        <fullName evidence="1">Uncharacterized protein</fullName>
    </submittedName>
</protein>
<keyword evidence="2" id="KW-1185">Reference proteome</keyword>
<sequence>MHGVDSRSLENGILPNSTYHHEQHTEPLVRHVQDGVNATSVASSSSLGPTVVSQDYIGYTPYSNSRSYPGPASYSGTYYHLGDYQKAGSYPKAIGTYNSGTTAVPSLHYPHSTSKDDFERNCEAVVRVKMANVVENQVGGSFGDANDAQKNVFDLGAFVGDLTFEEDASGEFDYSQVSLNVCVKLVAGNLRGSPLEAFAVMTLEGVEKELEECKNYDVVENILSKGTTLREYMKGVENDLRQVEVDSIQVPWLFFFAEMLCMIILKKVITCYPFMIKSVMAMPLSQMETLSGFQSEIGSISLDIKNTPGEVNGYGFEAEESQGATSNSVI</sequence>